<proteinExistence type="predicted"/>
<name>G5JV05_9STRE</name>
<dbReference type="eggNOG" id="ENOG503357U">
    <property type="taxonomic scope" value="Bacteria"/>
</dbReference>
<dbReference type="InterPro" id="IPR021462">
    <property type="entry name" value="DUF3114"/>
</dbReference>
<accession>G5JV05</accession>
<sequence length="421" mass="48991">MVFWSIFLCFGLLLRQPAANVVEKKPYQDLETYVNRLKQNLSAAEKASIRQQLQTEIGDLQKLGWSNQAIQSIFLKRPSATIRASQIAAVFDKRFKTIKVLGSSDFQKMWEIEGKSKTRSAAKRQLKIAVNTAGMPKEISVSKKESARLISHFSNDIEPNDDFWKLLAEAVQRAFPDRSLARAGDLEQRVHQLRYVISAQQAQWVRHTYRKTGMTDAQALAHYMKDMDETNNFFEKIGVDKSDYYYNYNFGESSRLHNKVAVFSDSLMNKMKYYPDGKDQVNFKIVMNFYSEFILNESGHFVNVLDPEVTTENGVINGASFNYANENNSQHRYLDIYPVRLHDPKFRRTFLQKYQAIFKAPNKVKQSRFSNRQLRWEDSYFNKNGHYAKDGSSSFQRVGKAIRAYKKLVKENKYDKKNEKN</sequence>
<keyword evidence="3" id="KW-1185">Reference proteome</keyword>
<dbReference type="Proteomes" id="UP000003573">
    <property type="component" value="Unassembled WGS sequence"/>
</dbReference>
<comment type="caution">
    <text evidence="2">The sequence shown here is derived from an EMBL/GenBank/DDBJ whole genome shotgun (WGS) entry which is preliminary data.</text>
</comment>
<evidence type="ECO:0000313" key="2">
    <source>
        <dbReference type="EMBL" id="EHJ52452.1"/>
    </source>
</evidence>
<gene>
    <name evidence="2" type="ORF">STRMA_1390</name>
</gene>
<dbReference type="STRING" id="764298.STRMA_1390"/>
<reference evidence="2 3" key="1">
    <citation type="journal article" date="2014" name="Int. J. Syst. Evol. Microbiol.">
        <title>Phylogenomics and the dynamic genome evolution of the genus Streptococcus.</title>
        <authorList>
            <consortium name="The Broad Institute Genome Sequencing Platform"/>
            <person name="Richards V.P."/>
            <person name="Palmer S.R."/>
            <person name="Pavinski Bitar P.D."/>
            <person name="Qin X."/>
            <person name="Weinstock G.M."/>
            <person name="Highlander S.K."/>
            <person name="Town C.D."/>
            <person name="Burne R.A."/>
            <person name="Stanhope M.J."/>
        </authorList>
    </citation>
    <scope>NUCLEOTIDE SEQUENCE [LARGE SCALE GENOMIC DNA]</scope>
    <source>
        <strain evidence="2 3">NCTC 11558</strain>
    </source>
</reference>
<feature type="coiled-coil region" evidence="1">
    <location>
        <begin position="27"/>
        <end position="54"/>
    </location>
</feature>
<dbReference type="EMBL" id="AEUW02000001">
    <property type="protein sequence ID" value="EHJ52452.1"/>
    <property type="molecule type" value="Genomic_DNA"/>
</dbReference>
<keyword evidence="1" id="KW-0175">Coiled coil</keyword>
<evidence type="ECO:0000256" key="1">
    <source>
        <dbReference type="SAM" id="Coils"/>
    </source>
</evidence>
<evidence type="ECO:0000313" key="3">
    <source>
        <dbReference type="Proteomes" id="UP000003573"/>
    </source>
</evidence>
<dbReference type="Pfam" id="PF11311">
    <property type="entry name" value="DUF3114"/>
    <property type="match status" value="1"/>
</dbReference>
<dbReference type="AlphaFoldDB" id="G5JV05"/>
<protein>
    <recommendedName>
        <fullName evidence="4">DUF3114 domain-containing protein</fullName>
    </recommendedName>
</protein>
<evidence type="ECO:0008006" key="4">
    <source>
        <dbReference type="Google" id="ProtNLM"/>
    </source>
</evidence>
<organism evidence="2 3">
    <name type="scientific">Streptococcus macacae NCTC 11558</name>
    <dbReference type="NCBI Taxonomy" id="764298"/>
    <lineage>
        <taxon>Bacteria</taxon>
        <taxon>Bacillati</taxon>
        <taxon>Bacillota</taxon>
        <taxon>Bacilli</taxon>
        <taxon>Lactobacillales</taxon>
        <taxon>Streptococcaceae</taxon>
        <taxon>Streptococcus</taxon>
    </lineage>
</organism>